<dbReference type="AlphaFoldDB" id="A0A917AT81"/>
<evidence type="ECO:0000313" key="2">
    <source>
        <dbReference type="Proteomes" id="UP000605259"/>
    </source>
</evidence>
<protein>
    <submittedName>
        <fullName evidence="1">Nucleoside deoxyribosyltransferase</fullName>
    </submittedName>
</protein>
<organism evidence="1 2">
    <name type="scientific">Priestia taiwanensis</name>
    <dbReference type="NCBI Taxonomy" id="1347902"/>
    <lineage>
        <taxon>Bacteria</taxon>
        <taxon>Bacillati</taxon>
        <taxon>Bacillota</taxon>
        <taxon>Bacilli</taxon>
        <taxon>Bacillales</taxon>
        <taxon>Bacillaceae</taxon>
        <taxon>Priestia</taxon>
    </lineage>
</organism>
<dbReference type="RefSeq" id="WP_188388045.1">
    <property type="nucleotide sequence ID" value="NZ_BMFK01000001.1"/>
</dbReference>
<accession>A0A917AT81</accession>
<dbReference type="EMBL" id="BMFK01000001">
    <property type="protein sequence ID" value="GGE68450.1"/>
    <property type="molecule type" value="Genomic_DNA"/>
</dbReference>
<dbReference type="Proteomes" id="UP000605259">
    <property type="component" value="Unassembled WGS sequence"/>
</dbReference>
<dbReference type="InterPro" id="IPR007710">
    <property type="entry name" value="Nucleoside_deoxyribTrfase"/>
</dbReference>
<reference evidence="1" key="2">
    <citation type="submission" date="2020-09" db="EMBL/GenBank/DDBJ databases">
        <authorList>
            <person name="Sun Q."/>
            <person name="Zhou Y."/>
        </authorList>
    </citation>
    <scope>NUCLEOTIDE SEQUENCE</scope>
    <source>
        <strain evidence="1">CGMCC 1.12698</strain>
    </source>
</reference>
<gene>
    <name evidence="1" type="primary">yejD</name>
    <name evidence="1" type="ORF">GCM10007140_18160</name>
</gene>
<evidence type="ECO:0000313" key="1">
    <source>
        <dbReference type="EMBL" id="GGE68450.1"/>
    </source>
</evidence>
<proteinExistence type="predicted"/>
<sequence length="145" mass="16511">MNKRNVYLASPFFNDKEIVFIEQVEHILESNPTFNVFSPRKLETPDFTPQTPEWAQHIFEADITHLDTADIVVAIIQDNYDDTGTSFEIGYAFATKKPVILVYNSANTQNLMLTQSCHAVVDGVEGLKAYDFDTMPRSTYSGKYF</sequence>
<dbReference type="Pfam" id="PF05014">
    <property type="entry name" value="Nuc_deoxyrib_tr"/>
    <property type="match status" value="1"/>
</dbReference>
<keyword evidence="2" id="KW-1185">Reference proteome</keyword>
<name>A0A917AT81_9BACI</name>
<dbReference type="Gene3D" id="3.40.50.450">
    <property type="match status" value="1"/>
</dbReference>
<comment type="caution">
    <text evidence="1">The sequence shown here is derived from an EMBL/GenBank/DDBJ whole genome shotgun (WGS) entry which is preliminary data.</text>
</comment>
<dbReference type="SUPFAM" id="SSF52309">
    <property type="entry name" value="N-(deoxy)ribosyltransferase-like"/>
    <property type="match status" value="1"/>
</dbReference>
<reference evidence="1" key="1">
    <citation type="journal article" date="2014" name="Int. J. Syst. Evol. Microbiol.">
        <title>Complete genome sequence of Corynebacterium casei LMG S-19264T (=DSM 44701T), isolated from a smear-ripened cheese.</title>
        <authorList>
            <consortium name="US DOE Joint Genome Institute (JGI-PGF)"/>
            <person name="Walter F."/>
            <person name="Albersmeier A."/>
            <person name="Kalinowski J."/>
            <person name="Ruckert C."/>
        </authorList>
    </citation>
    <scope>NUCLEOTIDE SEQUENCE</scope>
    <source>
        <strain evidence="1">CGMCC 1.12698</strain>
    </source>
</reference>